<protein>
    <submittedName>
        <fullName evidence="1">Uncharacterized protein</fullName>
    </submittedName>
</protein>
<comment type="caution">
    <text evidence="1">The sequence shown here is derived from an EMBL/GenBank/DDBJ whole genome shotgun (WGS) entry which is preliminary data.</text>
</comment>
<dbReference type="AlphaFoldDB" id="A0A7J9PJJ9"/>
<evidence type="ECO:0000313" key="2">
    <source>
        <dbReference type="Proteomes" id="UP000533207"/>
    </source>
</evidence>
<accession>A0A7J9PJJ9</accession>
<gene>
    <name evidence="1" type="ORF">HNP90_001805</name>
</gene>
<evidence type="ECO:0000313" key="1">
    <source>
        <dbReference type="EMBL" id="MBA2862908.1"/>
    </source>
</evidence>
<reference evidence="1 2" key="1">
    <citation type="submission" date="2020-07" db="EMBL/GenBank/DDBJ databases">
        <title>Genomic Encyclopedia of Type Strains, Phase IV (KMG-V): Genome sequencing to study the core and pangenomes of soil and plant-associated prokaryotes.</title>
        <authorList>
            <person name="Whitman W."/>
        </authorList>
    </citation>
    <scope>NUCLEOTIDE SEQUENCE [LARGE SCALE GENOMIC DNA]</scope>
    <source>
        <strain evidence="1 2">C8</strain>
    </source>
</reference>
<dbReference type="Proteomes" id="UP000533207">
    <property type="component" value="Unassembled WGS sequence"/>
</dbReference>
<organism evidence="1 2">
    <name type="scientific">Methanococcus maripaludis</name>
    <name type="common">Methanococcus deltae</name>
    <dbReference type="NCBI Taxonomy" id="39152"/>
    <lineage>
        <taxon>Archaea</taxon>
        <taxon>Methanobacteriati</taxon>
        <taxon>Methanobacteriota</taxon>
        <taxon>Methanomada group</taxon>
        <taxon>Methanococci</taxon>
        <taxon>Methanococcales</taxon>
        <taxon>Methanococcaceae</taxon>
        <taxon>Methanococcus</taxon>
    </lineage>
</organism>
<name>A0A7J9PJJ9_METMI</name>
<dbReference type="RefSeq" id="WP_048060465.1">
    <property type="nucleotide sequence ID" value="NZ_JACDUL010000004.1"/>
</dbReference>
<dbReference type="EMBL" id="JACDUL010000004">
    <property type="protein sequence ID" value="MBA2862908.1"/>
    <property type="molecule type" value="Genomic_DNA"/>
</dbReference>
<sequence>MSSKSLEIGDNVVVTSGECCEGCIWKLCETVGKGKITRRELIDTKGQICEYQYCVEFGDAGQCWFVADDLEKVKA</sequence>
<proteinExistence type="predicted"/>